<keyword evidence="2" id="KW-1133">Transmembrane helix</keyword>
<dbReference type="Pfam" id="PF00905">
    <property type="entry name" value="Transpeptidase"/>
    <property type="match status" value="1"/>
</dbReference>
<dbReference type="Pfam" id="PF21922">
    <property type="entry name" value="PBP_dimer_2"/>
    <property type="match status" value="1"/>
</dbReference>
<dbReference type="GO" id="GO:0008658">
    <property type="term" value="F:penicillin binding"/>
    <property type="evidence" value="ECO:0007669"/>
    <property type="project" value="InterPro"/>
</dbReference>
<dbReference type="EMBL" id="QSFD01000004">
    <property type="protein sequence ID" value="RHA19077.1"/>
    <property type="molecule type" value="Genomic_DNA"/>
</dbReference>
<dbReference type="GO" id="GO:0005886">
    <property type="term" value="C:plasma membrane"/>
    <property type="evidence" value="ECO:0007669"/>
    <property type="project" value="TreeGrafter"/>
</dbReference>
<evidence type="ECO:0000313" key="5">
    <source>
        <dbReference type="EMBL" id="RHA19077.1"/>
    </source>
</evidence>
<dbReference type="SUPFAM" id="SSF56519">
    <property type="entry name" value="Penicillin binding protein dimerisation domain"/>
    <property type="match status" value="1"/>
</dbReference>
<dbReference type="InterPro" id="IPR050515">
    <property type="entry name" value="Beta-lactam/transpept"/>
</dbReference>
<dbReference type="PANTHER" id="PTHR30627:SF24">
    <property type="entry name" value="PENICILLIN-BINDING PROTEIN 4B"/>
    <property type="match status" value="1"/>
</dbReference>
<dbReference type="SUPFAM" id="SSF56601">
    <property type="entry name" value="beta-lactamase/transpeptidase-like"/>
    <property type="match status" value="1"/>
</dbReference>
<feature type="domain" description="Penicillin-binding protein transpeptidase" evidence="3">
    <location>
        <begin position="184"/>
        <end position="498"/>
    </location>
</feature>
<feature type="region of interest" description="Disordered" evidence="1">
    <location>
        <begin position="1"/>
        <end position="27"/>
    </location>
</feature>
<evidence type="ECO:0000313" key="6">
    <source>
        <dbReference type="Proteomes" id="UP000284779"/>
    </source>
</evidence>
<evidence type="ECO:0000256" key="2">
    <source>
        <dbReference type="SAM" id="Phobius"/>
    </source>
</evidence>
<evidence type="ECO:0000259" key="3">
    <source>
        <dbReference type="Pfam" id="PF00905"/>
    </source>
</evidence>
<dbReference type="GO" id="GO:0071972">
    <property type="term" value="F:peptidoglycan L,D-transpeptidase activity"/>
    <property type="evidence" value="ECO:0007669"/>
    <property type="project" value="TreeGrafter"/>
</dbReference>
<keyword evidence="6" id="KW-1185">Reference proteome</keyword>
<organism evidence="5 6">
    <name type="scientific">Eubacterium ventriosum</name>
    <dbReference type="NCBI Taxonomy" id="39496"/>
    <lineage>
        <taxon>Bacteria</taxon>
        <taxon>Bacillati</taxon>
        <taxon>Bacillota</taxon>
        <taxon>Clostridia</taxon>
        <taxon>Eubacteriales</taxon>
        <taxon>Eubacteriaceae</taxon>
        <taxon>Eubacterium</taxon>
    </lineage>
</organism>
<dbReference type="AlphaFoldDB" id="A0A413R9E8"/>
<dbReference type="RefSeq" id="WP_117970077.1">
    <property type="nucleotide sequence ID" value="NZ_CAUBDO010000007.1"/>
</dbReference>
<accession>A0A413R9E8</accession>
<dbReference type="Gene3D" id="3.90.1310.10">
    <property type="entry name" value="Penicillin-binding protein 2a (Domain 2)"/>
    <property type="match status" value="1"/>
</dbReference>
<name>A0A413R9E8_9FIRM</name>
<dbReference type="Gene3D" id="3.40.710.10">
    <property type="entry name" value="DD-peptidase/beta-lactamase superfamily"/>
    <property type="match status" value="1"/>
</dbReference>
<protein>
    <submittedName>
        <fullName evidence="5">Penicillin-binding protein 2</fullName>
    </submittedName>
</protein>
<feature type="compositionally biased region" description="Basic and acidic residues" evidence="1">
    <location>
        <begin position="1"/>
        <end position="13"/>
    </location>
</feature>
<dbReference type="InterPro" id="IPR012338">
    <property type="entry name" value="Beta-lactam/transpept-like"/>
</dbReference>
<dbReference type="InterPro" id="IPR036138">
    <property type="entry name" value="PBP_dimer_sf"/>
</dbReference>
<evidence type="ECO:0000256" key="1">
    <source>
        <dbReference type="SAM" id="MobiDB-lite"/>
    </source>
</evidence>
<feature type="domain" description="Penicillin binding protein A dimerisation" evidence="4">
    <location>
        <begin position="80"/>
        <end position="163"/>
    </location>
</feature>
<keyword evidence="2" id="KW-0472">Membrane</keyword>
<evidence type="ECO:0000259" key="4">
    <source>
        <dbReference type="Pfam" id="PF21922"/>
    </source>
</evidence>
<reference evidence="5 6" key="1">
    <citation type="submission" date="2018-08" db="EMBL/GenBank/DDBJ databases">
        <title>A genome reference for cultivated species of the human gut microbiota.</title>
        <authorList>
            <person name="Zou Y."/>
            <person name="Xue W."/>
            <person name="Luo G."/>
        </authorList>
    </citation>
    <scope>NUCLEOTIDE SEQUENCE [LARGE SCALE GENOMIC DNA]</scope>
    <source>
        <strain evidence="5 6">AM44-11BH</strain>
    </source>
</reference>
<dbReference type="InterPro" id="IPR001460">
    <property type="entry name" value="PCN-bd_Tpept"/>
</dbReference>
<comment type="caution">
    <text evidence="5">The sequence shown here is derived from an EMBL/GenBank/DDBJ whole genome shotgun (WGS) entry which is preliminary data.</text>
</comment>
<dbReference type="PANTHER" id="PTHR30627">
    <property type="entry name" value="PEPTIDOGLYCAN D,D-TRANSPEPTIDASE"/>
    <property type="match status" value="1"/>
</dbReference>
<proteinExistence type="predicted"/>
<sequence length="503" mass="56414">MSRREQHQMSKDSARRRRYKSEQKERRKLNRQAMVTSVIFCIIFVFMAGFYLNFIVNKSQDIIKDTHNERVAEKAKTIIRGTIYAEGGEKLAYTDTNSTEEDLSDDTRKYPYGKTFAQVIGYSTKGFTGLEQRCNSDLSTEGTTEIEKIANDFSNTTVSGCNVYTTLNVKLQKEAYESIGSDKGAVFIMDPSTGAVLTTASKPSFNPEKLDKIWDDISTDNENSPLLNRATLGLYTPGSTFKIVTTLAYMNQHKNDYNNFSYYCQGRALFHNFKINCFDGHAHGSEDFEHAFANSCNSAFSTMGDELNLKKYIKTVNGLLFNEIIPFDNFNTSDSNYCKKSRFVLNENSTQAEVAQTSIGQGETLVTPAHMAMLAAAIANKGVLMKPYMIDKVENSNGTIVSQAEQTECKKLMTKSQAKQLQEYMSAVCDYGTARIFSGSSYEVYGKTGTAELDKNNNVNSWFVGYAKKGKKQLAIAVVYENIKDGTISAKECAKEIFDDYFK</sequence>
<gene>
    <name evidence="5" type="ORF">DW944_04910</name>
</gene>
<keyword evidence="2" id="KW-0812">Transmembrane</keyword>
<dbReference type="InterPro" id="IPR054120">
    <property type="entry name" value="PBPA_dimer"/>
</dbReference>
<dbReference type="Proteomes" id="UP000284779">
    <property type="component" value="Unassembled WGS sequence"/>
</dbReference>
<dbReference type="GO" id="GO:0071555">
    <property type="term" value="P:cell wall organization"/>
    <property type="evidence" value="ECO:0007669"/>
    <property type="project" value="TreeGrafter"/>
</dbReference>
<feature type="transmembrane region" description="Helical" evidence="2">
    <location>
        <begin position="33"/>
        <end position="54"/>
    </location>
</feature>